<dbReference type="RefSeq" id="WP_138272898.1">
    <property type="nucleotide sequence ID" value="NZ_JADNEG010000008.1"/>
</dbReference>
<name>A0A9Q4WUB2_9BACT</name>
<evidence type="ECO:0000313" key="1">
    <source>
        <dbReference type="EMBL" id="MTV03825.1"/>
    </source>
</evidence>
<evidence type="ECO:0000313" key="2">
    <source>
        <dbReference type="Proteomes" id="UP000482671"/>
    </source>
</evidence>
<proteinExistence type="predicted"/>
<dbReference type="AlphaFoldDB" id="A0A9Q4WUB2"/>
<protein>
    <submittedName>
        <fullName evidence="1">Uncharacterized protein</fullName>
    </submittedName>
</protein>
<organism evidence="1 2">
    <name type="scientific">Parabacteroides merdae</name>
    <dbReference type="NCBI Taxonomy" id="46503"/>
    <lineage>
        <taxon>Bacteria</taxon>
        <taxon>Pseudomonadati</taxon>
        <taxon>Bacteroidota</taxon>
        <taxon>Bacteroidia</taxon>
        <taxon>Bacteroidales</taxon>
        <taxon>Tannerellaceae</taxon>
        <taxon>Parabacteroides</taxon>
    </lineage>
</organism>
<reference evidence="1 2" key="1">
    <citation type="journal article" date="2019" name="Nat. Med.">
        <title>A library of human gut bacterial isolates paired with longitudinal multiomics data enables mechanistic microbiome research.</title>
        <authorList>
            <person name="Poyet M."/>
            <person name="Groussin M."/>
            <person name="Gibbons S.M."/>
            <person name="Avila-Pacheco J."/>
            <person name="Jiang X."/>
            <person name="Kearney S.M."/>
            <person name="Perrotta A.R."/>
            <person name="Berdy B."/>
            <person name="Zhao S."/>
            <person name="Lieberman T.D."/>
            <person name="Swanson P.K."/>
            <person name="Smith M."/>
            <person name="Roesemann S."/>
            <person name="Alexander J.E."/>
            <person name="Rich S.A."/>
            <person name="Livny J."/>
            <person name="Vlamakis H."/>
            <person name="Clish C."/>
            <person name="Bullock K."/>
            <person name="Deik A."/>
            <person name="Scott J."/>
            <person name="Pierce K.A."/>
            <person name="Xavier R.J."/>
            <person name="Alm E.J."/>
        </authorList>
    </citation>
    <scope>NUCLEOTIDE SEQUENCE [LARGE SCALE GENOMIC DNA]</scope>
    <source>
        <strain evidence="1 2">BIOML-A11</strain>
    </source>
</reference>
<accession>A0A9Q4WUB2</accession>
<sequence>MWLKRLLIIWIDKEMKYYILLLGLCLLGCNSQPSKQDKSIQPVIQKDDKFTNHYELPLTELEEREVLHYADSVLQVKGIKLVDYRNEIYQYGDIRFYWNKKFNYFLAYPDSLIHGKEAFLCDGNHFYNKDSTIVLNTGIAYYDVFEDDYSISEFFKEFIFEGESISYKQFNDSNFYLKGKNKTRTSFIRIGIYREIYNRKILILLELEYKDCKRKDAEYIWNTFIKKKFPNQPFV</sequence>
<comment type="caution">
    <text evidence="1">The sequence shown here is derived from an EMBL/GenBank/DDBJ whole genome shotgun (WGS) entry which is preliminary data.</text>
</comment>
<dbReference type="Proteomes" id="UP000482671">
    <property type="component" value="Unassembled WGS sequence"/>
</dbReference>
<dbReference type="EMBL" id="WNDD01000035">
    <property type="protein sequence ID" value="MTV03825.1"/>
    <property type="molecule type" value="Genomic_DNA"/>
</dbReference>
<gene>
    <name evidence="1" type="ORF">GME02_19760</name>
</gene>